<dbReference type="Proteomes" id="UP000326725">
    <property type="component" value="Unassembled WGS sequence"/>
</dbReference>
<feature type="transmembrane region" description="Helical" evidence="2">
    <location>
        <begin position="248"/>
        <end position="268"/>
    </location>
</feature>
<keyword evidence="2" id="KW-0472">Membrane</keyword>
<feature type="region of interest" description="Disordered" evidence="1">
    <location>
        <begin position="1"/>
        <end position="22"/>
    </location>
</feature>
<organism evidence="3 4">
    <name type="scientific">Halomonas lysinitropha</name>
    <dbReference type="NCBI Taxonomy" id="2607506"/>
    <lineage>
        <taxon>Bacteria</taxon>
        <taxon>Pseudomonadati</taxon>
        <taxon>Pseudomonadota</taxon>
        <taxon>Gammaproteobacteria</taxon>
        <taxon>Oceanospirillales</taxon>
        <taxon>Halomonadaceae</taxon>
        <taxon>Halomonas</taxon>
    </lineage>
</organism>
<accession>A0A5K1I472</accession>
<evidence type="ECO:0000313" key="4">
    <source>
        <dbReference type="Proteomes" id="UP000326725"/>
    </source>
</evidence>
<gene>
    <name evidence="3" type="ORF">HALO32_00833</name>
</gene>
<evidence type="ECO:0000313" key="3">
    <source>
        <dbReference type="EMBL" id="VVZ94773.1"/>
    </source>
</evidence>
<dbReference type="EMBL" id="CABVOU010000022">
    <property type="protein sequence ID" value="VVZ94773.1"/>
    <property type="molecule type" value="Genomic_DNA"/>
</dbReference>
<evidence type="ECO:0000256" key="1">
    <source>
        <dbReference type="SAM" id="MobiDB-lite"/>
    </source>
</evidence>
<keyword evidence="2" id="KW-1133">Transmembrane helix</keyword>
<dbReference type="RefSeq" id="WP_151442531.1">
    <property type="nucleotide sequence ID" value="NZ_CABVOU010000022.1"/>
</dbReference>
<name>A0A5K1I472_9GAMM</name>
<proteinExistence type="predicted"/>
<dbReference type="AlphaFoldDB" id="A0A5K1I472"/>
<keyword evidence="4" id="KW-1185">Reference proteome</keyword>
<sequence length="269" mass="29452">MPKYQVRGTGKESGRSRTRTYTAKDEISARKMAETNGTAVDGIEELPPEPPTERQIAYAKDLGIRIPAEATKDELSDLLSCKVDEDSKASPKLLKLADEYGIETTQYSGEGAVYGRIFTALSAASREHELAAWFAFNVLQDRLGSQSTVVASLNDPKINAVASKLVADTKAMKSIKRYSDSTLLWFGERTDRDGYTRQGGSKRTAAYKYAADLVDAEFGLKAPTQKSPREPSRSCNAPTPFTPARKSGISISQITIIVIVVIIAFWVVF</sequence>
<protein>
    <submittedName>
        <fullName evidence="3">Uncharacterized protein</fullName>
    </submittedName>
</protein>
<keyword evidence="2" id="KW-0812">Transmembrane</keyword>
<evidence type="ECO:0000256" key="2">
    <source>
        <dbReference type="SAM" id="Phobius"/>
    </source>
</evidence>
<reference evidence="3 4" key="1">
    <citation type="submission" date="2019-09" db="EMBL/GenBank/DDBJ databases">
        <authorList>
            <person name="Criscuolo A."/>
        </authorList>
    </citation>
    <scope>NUCLEOTIDE SEQUENCE [LARGE SCALE GENOMIC DNA]</scope>
    <source>
        <strain evidence="4">3(2)</strain>
    </source>
</reference>